<protein>
    <recommendedName>
        <fullName evidence="2">Penicillin-binding protein dimerisation domain-containing protein</fullName>
    </recommendedName>
</protein>
<dbReference type="GO" id="GO:0008658">
    <property type="term" value="F:penicillin binding"/>
    <property type="evidence" value="ECO:0007669"/>
    <property type="project" value="InterPro"/>
</dbReference>
<evidence type="ECO:0000313" key="3">
    <source>
        <dbReference type="EMBL" id="TWW08009.1"/>
    </source>
</evidence>
<proteinExistence type="predicted"/>
<gene>
    <name evidence="3" type="ORF">E3A20_28610</name>
</gene>
<sequence>MSSFRYRLIQVLLILAFLAIALRLFQFQILEGHKYRKVAQRANPDLVSRGEIVDRNQKVLCIDLNKYTLEYNPTETKEDRYYLAARLNEIIGFNRPELLNSNSSMILAHNLTSKKWV</sequence>
<dbReference type="EMBL" id="SRHE01000893">
    <property type="protein sequence ID" value="TWW08009.1"/>
    <property type="molecule type" value="Genomic_DNA"/>
</dbReference>
<organism evidence="3 4">
    <name type="scientific">Planctomyces bekefii</name>
    <dbReference type="NCBI Taxonomy" id="1653850"/>
    <lineage>
        <taxon>Bacteria</taxon>
        <taxon>Pseudomonadati</taxon>
        <taxon>Planctomycetota</taxon>
        <taxon>Planctomycetia</taxon>
        <taxon>Planctomycetales</taxon>
        <taxon>Planctomycetaceae</taxon>
        <taxon>Planctomyces</taxon>
    </lineage>
</organism>
<evidence type="ECO:0000259" key="2">
    <source>
        <dbReference type="Pfam" id="PF03717"/>
    </source>
</evidence>
<dbReference type="GO" id="GO:0004180">
    <property type="term" value="F:carboxypeptidase activity"/>
    <property type="evidence" value="ECO:0007669"/>
    <property type="project" value="UniProtKB-KW"/>
</dbReference>
<feature type="domain" description="Penicillin-binding protein dimerisation" evidence="2">
    <location>
        <begin position="47"/>
        <end position="92"/>
    </location>
</feature>
<dbReference type="GO" id="GO:0071555">
    <property type="term" value="P:cell wall organization"/>
    <property type="evidence" value="ECO:0007669"/>
    <property type="project" value="TreeGrafter"/>
</dbReference>
<keyword evidence="4" id="KW-1185">Reference proteome</keyword>
<dbReference type="InterPro" id="IPR050515">
    <property type="entry name" value="Beta-lactam/transpept"/>
</dbReference>
<accession>A0A5C6M198</accession>
<reference evidence="3 4" key="2">
    <citation type="submission" date="2019-08" db="EMBL/GenBank/DDBJ databases">
        <authorList>
            <person name="Henke P."/>
        </authorList>
    </citation>
    <scope>NUCLEOTIDE SEQUENCE [LARGE SCALE GENOMIC DNA]</scope>
    <source>
        <strain evidence="3">Phe10_nw2017</strain>
    </source>
</reference>
<dbReference type="AlphaFoldDB" id="A0A5C6M198"/>
<dbReference type="PANTHER" id="PTHR30627">
    <property type="entry name" value="PEPTIDOGLYCAN D,D-TRANSPEPTIDASE"/>
    <property type="match status" value="1"/>
</dbReference>
<dbReference type="Pfam" id="PF03717">
    <property type="entry name" value="PBP_dimer"/>
    <property type="match status" value="1"/>
</dbReference>
<dbReference type="InterPro" id="IPR036138">
    <property type="entry name" value="PBP_dimer_sf"/>
</dbReference>
<dbReference type="GO" id="GO:0005886">
    <property type="term" value="C:plasma membrane"/>
    <property type="evidence" value="ECO:0007669"/>
    <property type="project" value="TreeGrafter"/>
</dbReference>
<evidence type="ECO:0000313" key="4">
    <source>
        <dbReference type="Proteomes" id="UP000321083"/>
    </source>
</evidence>
<dbReference type="InterPro" id="IPR005311">
    <property type="entry name" value="PBP_dimer"/>
</dbReference>
<keyword evidence="1" id="KW-0378">Hydrolase</keyword>
<reference evidence="3 4" key="1">
    <citation type="submission" date="2019-08" db="EMBL/GenBank/DDBJ databases">
        <title>100 year-old enigma solved: identification of Planctomyces bekefii, the type genus and species of the phylum Planctomycetes.</title>
        <authorList>
            <person name="Svetlana D.N."/>
            <person name="Overmann J."/>
        </authorList>
    </citation>
    <scope>NUCLEOTIDE SEQUENCE [LARGE SCALE GENOMIC DNA]</scope>
    <source>
        <strain evidence="3">Phe10_nw2017</strain>
    </source>
</reference>
<dbReference type="Gene3D" id="3.90.1310.10">
    <property type="entry name" value="Penicillin-binding protein 2a (Domain 2)"/>
    <property type="match status" value="1"/>
</dbReference>
<dbReference type="SUPFAM" id="SSF56519">
    <property type="entry name" value="Penicillin binding protein dimerisation domain"/>
    <property type="match status" value="1"/>
</dbReference>
<comment type="caution">
    <text evidence="3">The sequence shown here is derived from an EMBL/GenBank/DDBJ whole genome shotgun (WGS) entry which is preliminary data.</text>
</comment>
<keyword evidence="1" id="KW-0121">Carboxypeptidase</keyword>
<dbReference type="Proteomes" id="UP000321083">
    <property type="component" value="Unassembled WGS sequence"/>
</dbReference>
<name>A0A5C6M198_9PLAN</name>
<keyword evidence="1" id="KW-0645">Protease</keyword>
<evidence type="ECO:0000256" key="1">
    <source>
        <dbReference type="ARBA" id="ARBA00022645"/>
    </source>
</evidence>